<feature type="compositionally biased region" description="Basic and acidic residues" evidence="1">
    <location>
        <begin position="1"/>
        <end position="15"/>
    </location>
</feature>
<feature type="compositionally biased region" description="Low complexity" evidence="1">
    <location>
        <begin position="94"/>
        <end position="110"/>
    </location>
</feature>
<reference evidence="3" key="1">
    <citation type="journal article" date="2019" name="Int. J. Syst. Evol. Microbiol.">
        <title>The Global Catalogue of Microorganisms (GCM) 10K type strain sequencing project: providing services to taxonomists for standard genome sequencing and annotation.</title>
        <authorList>
            <consortium name="The Broad Institute Genomics Platform"/>
            <consortium name="The Broad Institute Genome Sequencing Center for Infectious Disease"/>
            <person name="Wu L."/>
            <person name="Ma J."/>
        </authorList>
    </citation>
    <scope>NUCLEOTIDE SEQUENCE [LARGE SCALE GENOMIC DNA]</scope>
    <source>
        <strain evidence="3">JCM 18055</strain>
    </source>
</reference>
<organism evidence="2 3">
    <name type="scientific">Pseudonocardia yuanmonensis</name>
    <dbReference type="NCBI Taxonomy" id="1095914"/>
    <lineage>
        <taxon>Bacteria</taxon>
        <taxon>Bacillati</taxon>
        <taxon>Actinomycetota</taxon>
        <taxon>Actinomycetes</taxon>
        <taxon>Pseudonocardiales</taxon>
        <taxon>Pseudonocardiaceae</taxon>
        <taxon>Pseudonocardia</taxon>
    </lineage>
</organism>
<dbReference type="EMBL" id="BAABIC010000033">
    <property type="protein sequence ID" value="GAA4711830.1"/>
    <property type="molecule type" value="Genomic_DNA"/>
</dbReference>
<proteinExistence type="predicted"/>
<evidence type="ECO:0000313" key="3">
    <source>
        <dbReference type="Proteomes" id="UP001500325"/>
    </source>
</evidence>
<protein>
    <recommendedName>
        <fullName evidence="4">STAS domain-containing protein</fullName>
    </recommendedName>
</protein>
<gene>
    <name evidence="2" type="ORF">GCM10023215_62880</name>
</gene>
<name>A0ABP8XQP0_9PSEU</name>
<accession>A0ABP8XQP0</accession>
<feature type="region of interest" description="Disordered" evidence="1">
    <location>
        <begin position="1"/>
        <end position="61"/>
    </location>
</feature>
<feature type="region of interest" description="Disordered" evidence="1">
    <location>
        <begin position="76"/>
        <end position="118"/>
    </location>
</feature>
<keyword evidence="3" id="KW-1185">Reference proteome</keyword>
<evidence type="ECO:0008006" key="4">
    <source>
        <dbReference type="Google" id="ProtNLM"/>
    </source>
</evidence>
<dbReference type="Proteomes" id="UP001500325">
    <property type="component" value="Unassembled WGS sequence"/>
</dbReference>
<feature type="compositionally biased region" description="Low complexity" evidence="1">
    <location>
        <begin position="23"/>
        <end position="36"/>
    </location>
</feature>
<comment type="caution">
    <text evidence="2">The sequence shown here is derived from an EMBL/GenBank/DDBJ whole genome shotgun (WGS) entry which is preliminary data.</text>
</comment>
<sequence length="250" mass="26229">MQGHDGKVRETRRIEPGAADEGVTAAVTTARTATAVDHTNEARSAARGSPPATEPPAGDGELNARLLDRLRTYRSSLSAGGLGPGNTSMRRVADGAPVAPARAAGGTRRPGPIHPGGSVARTRRARMLISKAEPGIHAVTIDGTLDAYIGLRLRRLVNARLTLVRCGRDQVTRCLVIDLGLVDRATSLGLEAVIQAGRDTSRTSASFAVVGHRTLFEVLPPEDRATVTAFPRYTGLPEAARALAASARHS</sequence>
<evidence type="ECO:0000313" key="2">
    <source>
        <dbReference type="EMBL" id="GAA4711830.1"/>
    </source>
</evidence>
<evidence type="ECO:0000256" key="1">
    <source>
        <dbReference type="SAM" id="MobiDB-lite"/>
    </source>
</evidence>